<dbReference type="GO" id="GO:0015628">
    <property type="term" value="P:protein secretion by the type II secretion system"/>
    <property type="evidence" value="ECO:0007669"/>
    <property type="project" value="InterPro"/>
</dbReference>
<evidence type="ECO:0000256" key="6">
    <source>
        <dbReference type="ARBA" id="ARBA00022519"/>
    </source>
</evidence>
<comment type="subcellular location">
    <subcellularLocation>
        <location evidence="1">Cell inner membrane</location>
        <topology evidence="1">Single-pass membrane protein</topology>
    </subcellularLocation>
</comment>
<dbReference type="Proteomes" id="UP000245362">
    <property type="component" value="Unassembled WGS sequence"/>
</dbReference>
<sequence>MPQNKYSRRTRCNQGFTLIEVLVAIAIFAALSVSAYQILNQVQRSNEQSIEHTERLKSIQRAVVLLDNDFRQIALRQFRTNGEALSSRLLMVQDGLLDSESKGILFTRLGWQNPQQMFPRGEISKVGYRIREETLERVWWRYPDTPVGLQGEVTPLLDDVEALDVRFYSQGQWSNEWNVDLALPEAVGVTFTLKDYGRIEKIYLTAGTTLQSESAEVSSDDE</sequence>
<dbReference type="InterPro" id="IPR010055">
    <property type="entry name" value="T2SS_protein-GspJ"/>
</dbReference>
<dbReference type="InterPro" id="IPR045584">
    <property type="entry name" value="Pilin-like"/>
</dbReference>
<dbReference type="NCBIfam" id="TIGR02532">
    <property type="entry name" value="IV_pilin_GFxxxE"/>
    <property type="match status" value="1"/>
</dbReference>
<dbReference type="GO" id="GO:0015627">
    <property type="term" value="C:type II protein secretion system complex"/>
    <property type="evidence" value="ECO:0007669"/>
    <property type="project" value="InterPro"/>
</dbReference>
<keyword evidence="9 10" id="KW-0472">Membrane</keyword>
<dbReference type="OrthoDB" id="9794345at2"/>
<evidence type="ECO:0000313" key="12">
    <source>
        <dbReference type="Proteomes" id="UP000245362"/>
    </source>
</evidence>
<evidence type="ECO:0000256" key="3">
    <source>
        <dbReference type="ARBA" id="ARBA00021539"/>
    </source>
</evidence>
<reference evidence="11 12" key="1">
    <citation type="submission" date="2018-05" db="EMBL/GenBank/DDBJ databases">
        <title>Vibrio limimaris sp. nov., isolated from marine sediment.</title>
        <authorList>
            <person name="Li C.-M."/>
        </authorList>
    </citation>
    <scope>NUCLEOTIDE SEQUENCE [LARGE SCALE GENOMIC DNA]</scope>
    <source>
        <strain evidence="11 12">E4404</strain>
    </source>
</reference>
<keyword evidence="7 10" id="KW-0812">Transmembrane</keyword>
<feature type="transmembrane region" description="Helical" evidence="10">
    <location>
        <begin position="21"/>
        <end position="39"/>
    </location>
</feature>
<keyword evidence="5" id="KW-0488">Methylation</keyword>
<evidence type="ECO:0000256" key="9">
    <source>
        <dbReference type="ARBA" id="ARBA00023136"/>
    </source>
</evidence>
<evidence type="ECO:0000256" key="4">
    <source>
        <dbReference type="ARBA" id="ARBA00022475"/>
    </source>
</evidence>
<keyword evidence="6" id="KW-0997">Cell inner membrane</keyword>
<dbReference type="SUPFAM" id="SSF54523">
    <property type="entry name" value="Pili subunits"/>
    <property type="match status" value="1"/>
</dbReference>
<keyword evidence="12" id="KW-1185">Reference proteome</keyword>
<dbReference type="Pfam" id="PF11612">
    <property type="entry name" value="T2SSJ"/>
    <property type="match status" value="1"/>
</dbReference>
<evidence type="ECO:0000256" key="2">
    <source>
        <dbReference type="ARBA" id="ARBA00011084"/>
    </source>
</evidence>
<dbReference type="NCBIfam" id="TIGR01711">
    <property type="entry name" value="gspJ"/>
    <property type="match status" value="1"/>
</dbReference>
<evidence type="ECO:0000313" key="11">
    <source>
        <dbReference type="EMBL" id="PWI32966.1"/>
    </source>
</evidence>
<proteinExistence type="inferred from homology"/>
<organism evidence="11 12">
    <name type="scientific">Vibrio albus</name>
    <dbReference type="NCBI Taxonomy" id="2200953"/>
    <lineage>
        <taxon>Bacteria</taxon>
        <taxon>Pseudomonadati</taxon>
        <taxon>Pseudomonadota</taxon>
        <taxon>Gammaproteobacteria</taxon>
        <taxon>Vibrionales</taxon>
        <taxon>Vibrionaceae</taxon>
        <taxon>Vibrio</taxon>
    </lineage>
</organism>
<dbReference type="GO" id="GO:0005886">
    <property type="term" value="C:plasma membrane"/>
    <property type="evidence" value="ECO:0007669"/>
    <property type="project" value="UniProtKB-SubCell"/>
</dbReference>
<dbReference type="InterPro" id="IPR051621">
    <property type="entry name" value="T2SS_protein_J"/>
</dbReference>
<comment type="caution">
    <text evidence="11">The sequence shown here is derived from an EMBL/GenBank/DDBJ whole genome shotgun (WGS) entry which is preliminary data.</text>
</comment>
<evidence type="ECO:0000256" key="8">
    <source>
        <dbReference type="ARBA" id="ARBA00022989"/>
    </source>
</evidence>
<comment type="similarity">
    <text evidence="2">Belongs to the GSP J family.</text>
</comment>
<dbReference type="Pfam" id="PF07963">
    <property type="entry name" value="N_methyl"/>
    <property type="match status" value="1"/>
</dbReference>
<dbReference type="Gene3D" id="2.10.70.20">
    <property type="entry name" value="gspk-gspi-gspj complex like domains"/>
    <property type="match status" value="1"/>
</dbReference>
<gene>
    <name evidence="11" type="primary">gspJ</name>
    <name evidence="11" type="ORF">DI392_11660</name>
</gene>
<dbReference type="RefSeq" id="WP_109320085.1">
    <property type="nucleotide sequence ID" value="NZ_QFWT01000006.1"/>
</dbReference>
<dbReference type="InterPro" id="IPR012902">
    <property type="entry name" value="N_methyl_site"/>
</dbReference>
<accession>A0A2U3B837</accession>
<keyword evidence="4" id="KW-1003">Cell membrane</keyword>
<protein>
    <recommendedName>
        <fullName evidence="3">Type II secretion system protein J</fullName>
    </recommendedName>
</protein>
<dbReference type="PANTHER" id="PTHR39583">
    <property type="entry name" value="TYPE II SECRETION SYSTEM PROTEIN J-RELATED"/>
    <property type="match status" value="1"/>
</dbReference>
<keyword evidence="8 10" id="KW-1133">Transmembrane helix</keyword>
<name>A0A2U3B837_9VIBR</name>
<evidence type="ECO:0000256" key="7">
    <source>
        <dbReference type="ARBA" id="ARBA00022692"/>
    </source>
</evidence>
<dbReference type="PANTHER" id="PTHR39583:SF2">
    <property type="entry name" value="TYPE II SECRETION SYSTEM PROTEIN J"/>
    <property type="match status" value="1"/>
</dbReference>
<dbReference type="AlphaFoldDB" id="A0A2U3B837"/>
<evidence type="ECO:0000256" key="1">
    <source>
        <dbReference type="ARBA" id="ARBA00004377"/>
    </source>
</evidence>
<dbReference type="EMBL" id="QFWT01000006">
    <property type="protein sequence ID" value="PWI32966.1"/>
    <property type="molecule type" value="Genomic_DNA"/>
</dbReference>
<evidence type="ECO:0000256" key="10">
    <source>
        <dbReference type="SAM" id="Phobius"/>
    </source>
</evidence>
<evidence type="ECO:0000256" key="5">
    <source>
        <dbReference type="ARBA" id="ARBA00022481"/>
    </source>
</evidence>
<dbReference type="PROSITE" id="PS00409">
    <property type="entry name" value="PROKAR_NTER_METHYL"/>
    <property type="match status" value="1"/>
</dbReference>
<dbReference type="Gene3D" id="3.10.610.10">
    <property type="entry name" value="GSPII I/J protein-like"/>
    <property type="match status" value="1"/>
</dbReference>